<reference evidence="1 2" key="1">
    <citation type="submission" date="2016-10" db="EMBL/GenBank/DDBJ databases">
        <authorList>
            <person name="de Groot N.N."/>
        </authorList>
    </citation>
    <scope>NUCLEOTIDE SEQUENCE [LARGE SCALE GENOMIC DNA]</scope>
    <source>
        <strain evidence="1 2">DSM 1283</strain>
    </source>
</reference>
<dbReference type="STRING" id="1527.SAMN04489757_11939"/>
<keyword evidence="2" id="KW-1185">Reference proteome</keyword>
<name>A0A1I5GFQ7_9FIRM</name>
<proteinExistence type="predicted"/>
<sequence length="67" mass="7940">MYFDHSKRSYYRFPSKNSVVDFDEPTSYYFPDKNSISAEDLTGSFLNSNYNYYDDLHDYSHGKGETL</sequence>
<protein>
    <submittedName>
        <fullName evidence="1">Uncharacterized protein</fullName>
    </submittedName>
</protein>
<dbReference type="EMBL" id="FOWD01000019">
    <property type="protein sequence ID" value="SFO34727.1"/>
    <property type="molecule type" value="Genomic_DNA"/>
</dbReference>
<evidence type="ECO:0000313" key="1">
    <source>
        <dbReference type="EMBL" id="SFO34727.1"/>
    </source>
</evidence>
<gene>
    <name evidence="1" type="ORF">SAMN04489757_11939</name>
</gene>
<dbReference type="OrthoDB" id="2054750at2"/>
<evidence type="ECO:0000313" key="2">
    <source>
        <dbReference type="Proteomes" id="UP000198806"/>
    </source>
</evidence>
<dbReference type="RefSeq" id="WP_091687072.1">
    <property type="nucleotide sequence ID" value="NZ_BAABFM010000069.1"/>
</dbReference>
<dbReference type="AlphaFoldDB" id="A0A1I5GFQ7"/>
<organism evidence="1 2">
    <name type="scientific">Anaerocolumna aminovalerica</name>
    <dbReference type="NCBI Taxonomy" id="1527"/>
    <lineage>
        <taxon>Bacteria</taxon>
        <taxon>Bacillati</taxon>
        <taxon>Bacillota</taxon>
        <taxon>Clostridia</taxon>
        <taxon>Lachnospirales</taxon>
        <taxon>Lachnospiraceae</taxon>
        <taxon>Anaerocolumna</taxon>
    </lineage>
</organism>
<accession>A0A1I5GFQ7</accession>
<dbReference type="Proteomes" id="UP000198806">
    <property type="component" value="Unassembled WGS sequence"/>
</dbReference>